<dbReference type="SFLD" id="SFLDG01135">
    <property type="entry name" value="C1.5.6:_HAD__Beta-PGM__Phospha"/>
    <property type="match status" value="1"/>
</dbReference>
<dbReference type="RefSeq" id="WP_076753884.1">
    <property type="nucleotide sequence ID" value="NZ_CP023018.1"/>
</dbReference>
<organism evidence="5 6">
    <name type="scientific">Ectothiorhodosinus mongolicus</name>
    <dbReference type="NCBI Taxonomy" id="233100"/>
    <lineage>
        <taxon>Bacteria</taxon>
        <taxon>Pseudomonadati</taxon>
        <taxon>Pseudomonadota</taxon>
        <taxon>Gammaproteobacteria</taxon>
        <taxon>Chromatiales</taxon>
        <taxon>Ectothiorhodospiraceae</taxon>
        <taxon>Ectothiorhodosinus</taxon>
    </lineage>
</organism>
<dbReference type="InterPro" id="IPR023198">
    <property type="entry name" value="PGP-like_dom2"/>
</dbReference>
<evidence type="ECO:0000256" key="2">
    <source>
        <dbReference type="ARBA" id="ARBA00022801"/>
    </source>
</evidence>
<protein>
    <submittedName>
        <fullName evidence="5">Phosphoglycolate phosphatase</fullName>
    </submittedName>
</protein>
<keyword evidence="1" id="KW-0479">Metal-binding</keyword>
<keyword evidence="6" id="KW-1185">Reference proteome</keyword>
<evidence type="ECO:0000313" key="6">
    <source>
        <dbReference type="Proteomes" id="UP000223759"/>
    </source>
</evidence>
<dbReference type="GO" id="GO:0005829">
    <property type="term" value="C:cytosol"/>
    <property type="evidence" value="ECO:0007669"/>
    <property type="project" value="TreeGrafter"/>
</dbReference>
<evidence type="ECO:0000256" key="3">
    <source>
        <dbReference type="ARBA" id="ARBA00022842"/>
    </source>
</evidence>
<dbReference type="NCBIfam" id="TIGR01509">
    <property type="entry name" value="HAD-SF-IA-v3"/>
    <property type="match status" value="1"/>
</dbReference>
<reference evidence="5 6" key="1">
    <citation type="submission" date="2017-01" db="EMBL/GenBank/DDBJ databases">
        <authorList>
            <person name="Mah S.A."/>
            <person name="Swanson W.J."/>
            <person name="Moy G.W."/>
            <person name="Vacquier V.D."/>
        </authorList>
    </citation>
    <scope>NUCLEOTIDE SEQUENCE [LARGE SCALE GENOMIC DNA]</scope>
    <source>
        <strain evidence="5 6">M9</strain>
    </source>
</reference>
<dbReference type="InterPro" id="IPR023214">
    <property type="entry name" value="HAD_sf"/>
</dbReference>
<dbReference type="AlphaFoldDB" id="A0A1R3VM16"/>
<dbReference type="PANTHER" id="PTHR43434:SF23">
    <property type="entry name" value="PHOSPHOGLYCOLATE PHOSPHATASE"/>
    <property type="match status" value="1"/>
</dbReference>
<evidence type="ECO:0000256" key="1">
    <source>
        <dbReference type="ARBA" id="ARBA00022723"/>
    </source>
</evidence>
<keyword evidence="4" id="KW-0119">Carbohydrate metabolism</keyword>
<dbReference type="SUPFAM" id="SSF56784">
    <property type="entry name" value="HAD-like"/>
    <property type="match status" value="1"/>
</dbReference>
<dbReference type="InterPro" id="IPR050155">
    <property type="entry name" value="HAD-like_hydrolase_sf"/>
</dbReference>
<dbReference type="InterPro" id="IPR041492">
    <property type="entry name" value="HAD_2"/>
</dbReference>
<dbReference type="Gene3D" id="3.40.50.1000">
    <property type="entry name" value="HAD superfamily/HAD-like"/>
    <property type="match status" value="1"/>
</dbReference>
<dbReference type="PANTHER" id="PTHR43434">
    <property type="entry name" value="PHOSPHOGLYCOLATE PHOSPHATASE"/>
    <property type="match status" value="1"/>
</dbReference>
<evidence type="ECO:0000313" key="5">
    <source>
        <dbReference type="EMBL" id="SIT65576.1"/>
    </source>
</evidence>
<sequence>MASVLFDLDGTLADTAPDLWQTLVVLQQEQGLTPLPFEAVRNHVSHGSGAMVRLGFPGIDTTHFDALVARFLEIYAENLHVHSRLFDGMDRLLDDIEASGLSWGVVTNKPGWLTDPLLKSMGLYDRAATVISGDTTAERKPHPLPLLFACEQAGVSPEACVYVGDAERDIAAGRAAGMRTLIAAYGYIDPAQTPNTWGADDFVASPPEIFDKGVRPLLERWGQTPL</sequence>
<dbReference type="Gene3D" id="1.10.150.240">
    <property type="entry name" value="Putative phosphatase, domain 2"/>
    <property type="match status" value="1"/>
</dbReference>
<dbReference type="GO" id="GO:0006281">
    <property type="term" value="P:DNA repair"/>
    <property type="evidence" value="ECO:0007669"/>
    <property type="project" value="TreeGrafter"/>
</dbReference>
<dbReference type="GO" id="GO:0046872">
    <property type="term" value="F:metal ion binding"/>
    <property type="evidence" value="ECO:0007669"/>
    <property type="project" value="UniProtKB-KW"/>
</dbReference>
<accession>A0A1R3VM16</accession>
<dbReference type="FunFam" id="3.40.50.1000:FF:000022">
    <property type="entry name" value="Phosphoglycolate phosphatase"/>
    <property type="match status" value="1"/>
</dbReference>
<dbReference type="PRINTS" id="PR00413">
    <property type="entry name" value="HADHALOGNASE"/>
</dbReference>
<dbReference type="OrthoDB" id="9776368at2"/>
<dbReference type="SFLD" id="SFLDG01129">
    <property type="entry name" value="C1.5:_HAD__Beta-PGM__Phosphata"/>
    <property type="match status" value="1"/>
</dbReference>
<evidence type="ECO:0000256" key="4">
    <source>
        <dbReference type="ARBA" id="ARBA00023277"/>
    </source>
</evidence>
<dbReference type="STRING" id="233100.SAMN05216526_0024"/>
<dbReference type="Proteomes" id="UP000223759">
    <property type="component" value="Unassembled WGS sequence"/>
</dbReference>
<keyword evidence="2" id="KW-0378">Hydrolase</keyword>
<dbReference type="EMBL" id="FTPK01000001">
    <property type="protein sequence ID" value="SIT65576.1"/>
    <property type="molecule type" value="Genomic_DNA"/>
</dbReference>
<dbReference type="InterPro" id="IPR006439">
    <property type="entry name" value="HAD-SF_hydro_IA"/>
</dbReference>
<gene>
    <name evidence="5" type="ORF">SAMN05216526_0024</name>
</gene>
<dbReference type="SFLD" id="SFLDS00003">
    <property type="entry name" value="Haloacid_Dehalogenase"/>
    <property type="match status" value="1"/>
</dbReference>
<dbReference type="GO" id="GO:0008967">
    <property type="term" value="F:phosphoglycolate phosphatase activity"/>
    <property type="evidence" value="ECO:0007669"/>
    <property type="project" value="TreeGrafter"/>
</dbReference>
<proteinExistence type="predicted"/>
<dbReference type="InterPro" id="IPR036412">
    <property type="entry name" value="HAD-like_sf"/>
</dbReference>
<dbReference type="Pfam" id="PF13419">
    <property type="entry name" value="HAD_2"/>
    <property type="match status" value="1"/>
</dbReference>
<dbReference type="NCBIfam" id="TIGR01549">
    <property type="entry name" value="HAD-SF-IA-v1"/>
    <property type="match status" value="1"/>
</dbReference>
<keyword evidence="3" id="KW-0460">Magnesium</keyword>
<name>A0A1R3VM16_9GAMM</name>